<evidence type="ECO:0000256" key="2">
    <source>
        <dbReference type="ARBA" id="ARBA00022654"/>
    </source>
</evidence>
<feature type="transmembrane region" description="Helical" evidence="8">
    <location>
        <begin position="25"/>
        <end position="50"/>
    </location>
</feature>
<keyword evidence="3" id="KW-0645">Protease</keyword>
<evidence type="ECO:0000256" key="1">
    <source>
        <dbReference type="ARBA" id="ARBA00022475"/>
    </source>
</evidence>
<dbReference type="Pfam" id="PF04647">
    <property type="entry name" value="AgrB"/>
    <property type="match status" value="1"/>
</dbReference>
<feature type="transmembrane region" description="Helical" evidence="8">
    <location>
        <begin position="56"/>
        <end position="74"/>
    </location>
</feature>
<reference evidence="9" key="1">
    <citation type="journal article" date="2021" name="PeerJ">
        <title>Extensive microbial diversity within the chicken gut microbiome revealed by metagenomics and culture.</title>
        <authorList>
            <person name="Gilroy R."/>
            <person name="Ravi A."/>
            <person name="Getino M."/>
            <person name="Pursley I."/>
            <person name="Horton D.L."/>
            <person name="Alikhan N.F."/>
            <person name="Baker D."/>
            <person name="Gharbi K."/>
            <person name="Hall N."/>
            <person name="Watson M."/>
            <person name="Adriaenssens E.M."/>
            <person name="Foster-Nyarko E."/>
            <person name="Jarju S."/>
            <person name="Secka A."/>
            <person name="Antonio M."/>
            <person name="Oren A."/>
            <person name="Chaudhuri R.R."/>
            <person name="La Ragione R."/>
            <person name="Hildebrand F."/>
            <person name="Pallen M.J."/>
        </authorList>
    </citation>
    <scope>NUCLEOTIDE SEQUENCE</scope>
    <source>
        <strain evidence="9">ChiBcec21-2208</strain>
    </source>
</reference>
<feature type="transmembrane region" description="Helical" evidence="8">
    <location>
        <begin position="104"/>
        <end position="122"/>
    </location>
</feature>
<feature type="transmembrane region" description="Helical" evidence="8">
    <location>
        <begin position="164"/>
        <end position="181"/>
    </location>
</feature>
<dbReference type="AlphaFoldDB" id="A0A921IIM7"/>
<evidence type="ECO:0000313" key="9">
    <source>
        <dbReference type="EMBL" id="HJG27486.1"/>
    </source>
</evidence>
<organism evidence="9 10">
    <name type="scientific">Subdoligranulum variabile</name>
    <dbReference type="NCBI Taxonomy" id="214851"/>
    <lineage>
        <taxon>Bacteria</taxon>
        <taxon>Bacillati</taxon>
        <taxon>Bacillota</taxon>
        <taxon>Clostridia</taxon>
        <taxon>Eubacteriales</taxon>
        <taxon>Oscillospiraceae</taxon>
        <taxon>Subdoligranulum</taxon>
    </lineage>
</organism>
<evidence type="ECO:0000256" key="5">
    <source>
        <dbReference type="ARBA" id="ARBA00022801"/>
    </source>
</evidence>
<dbReference type="GO" id="GO:0009372">
    <property type="term" value="P:quorum sensing"/>
    <property type="evidence" value="ECO:0007669"/>
    <property type="project" value="UniProtKB-KW"/>
</dbReference>
<dbReference type="EMBL" id="DYVE01000065">
    <property type="protein sequence ID" value="HJG27486.1"/>
    <property type="molecule type" value="Genomic_DNA"/>
</dbReference>
<dbReference type="Proteomes" id="UP000782880">
    <property type="component" value="Unassembled WGS sequence"/>
</dbReference>
<name>A0A921IIM7_9FIRM</name>
<feature type="transmembrane region" description="Helical" evidence="8">
    <location>
        <begin position="81"/>
        <end position="98"/>
    </location>
</feature>
<reference evidence="9" key="2">
    <citation type="submission" date="2021-09" db="EMBL/GenBank/DDBJ databases">
        <authorList>
            <person name="Gilroy R."/>
        </authorList>
    </citation>
    <scope>NUCLEOTIDE SEQUENCE</scope>
    <source>
        <strain evidence="9">ChiBcec21-2208</strain>
    </source>
</reference>
<keyword evidence="6 8" id="KW-1133">Transmembrane helix</keyword>
<evidence type="ECO:0000256" key="8">
    <source>
        <dbReference type="SAM" id="Phobius"/>
    </source>
</evidence>
<keyword evidence="2" id="KW-0673">Quorum sensing</keyword>
<evidence type="ECO:0000256" key="6">
    <source>
        <dbReference type="ARBA" id="ARBA00022989"/>
    </source>
</evidence>
<proteinExistence type="predicted"/>
<protein>
    <submittedName>
        <fullName evidence="9">Accessory gene regulator B family protein</fullName>
    </submittedName>
</protein>
<accession>A0A921IIM7</accession>
<gene>
    <name evidence="9" type="ORF">K8V20_02405</name>
</gene>
<dbReference type="InterPro" id="IPR006741">
    <property type="entry name" value="AgrB"/>
</dbReference>
<dbReference type="SMART" id="SM00793">
    <property type="entry name" value="AgrB"/>
    <property type="match status" value="1"/>
</dbReference>
<dbReference type="GO" id="GO:0006508">
    <property type="term" value="P:proteolysis"/>
    <property type="evidence" value="ECO:0007669"/>
    <property type="project" value="UniProtKB-KW"/>
</dbReference>
<dbReference type="GO" id="GO:0016020">
    <property type="term" value="C:membrane"/>
    <property type="evidence" value="ECO:0007669"/>
    <property type="project" value="InterPro"/>
</dbReference>
<evidence type="ECO:0000256" key="7">
    <source>
        <dbReference type="ARBA" id="ARBA00023136"/>
    </source>
</evidence>
<keyword evidence="7 8" id="KW-0472">Membrane</keyword>
<keyword evidence="5" id="KW-0378">Hydrolase</keyword>
<keyword evidence="1" id="KW-1003">Cell membrane</keyword>
<sequence>MRQLAEWIVCALERRKATSVSDHKVYVYGFEAALYTLFSTAGLILIGSLLGRHIESLIIIAFFYTNQTFGGGFHASTHWKCFLTMATGLLCCLASFLVPFHLCAYLGLGAVSLLLMFLYPLVLHQNRAYLQSKQDLFRTRSRIALLIQTVCLIGVVIWGKQTYIQTICIALGGCALSRIVAVKK</sequence>
<evidence type="ECO:0000256" key="3">
    <source>
        <dbReference type="ARBA" id="ARBA00022670"/>
    </source>
</evidence>
<comment type="caution">
    <text evidence="9">The sequence shown here is derived from an EMBL/GenBank/DDBJ whole genome shotgun (WGS) entry which is preliminary data.</text>
</comment>
<dbReference type="GO" id="GO:0008233">
    <property type="term" value="F:peptidase activity"/>
    <property type="evidence" value="ECO:0007669"/>
    <property type="project" value="UniProtKB-KW"/>
</dbReference>
<evidence type="ECO:0000313" key="10">
    <source>
        <dbReference type="Proteomes" id="UP000782880"/>
    </source>
</evidence>
<feature type="transmembrane region" description="Helical" evidence="8">
    <location>
        <begin position="143"/>
        <end position="158"/>
    </location>
</feature>
<evidence type="ECO:0000256" key="4">
    <source>
        <dbReference type="ARBA" id="ARBA00022692"/>
    </source>
</evidence>
<keyword evidence="4 8" id="KW-0812">Transmembrane</keyword>